<dbReference type="AlphaFoldDB" id="A0A0G6B6A0"/>
<dbReference type="RefSeq" id="WP_015898640.1">
    <property type="nucleotide sequence ID" value="NZ_BTYB01000038.1"/>
</dbReference>
<reference evidence="1 2" key="1">
    <citation type="submission" date="2018-06" db="EMBL/GenBank/DDBJ databases">
        <authorList>
            <consortium name="Pathogen Informatics"/>
            <person name="Doyle S."/>
        </authorList>
    </citation>
    <scope>NUCLEOTIDE SEQUENCE [LARGE SCALE GENOMIC DNA]</scope>
    <source>
        <strain evidence="1 2">NCTC12092</strain>
    </source>
</reference>
<evidence type="ECO:0000313" key="2">
    <source>
        <dbReference type="Proteomes" id="UP000254461"/>
    </source>
</evidence>
<name>A0A0G6B6A0_9STRE</name>
<organism evidence="1 2">
    <name type="scientific">Streptococcus equi subsp. equi</name>
    <dbReference type="NCBI Taxonomy" id="148942"/>
    <lineage>
        <taxon>Bacteria</taxon>
        <taxon>Bacillati</taxon>
        <taxon>Bacillota</taxon>
        <taxon>Bacilli</taxon>
        <taxon>Lactobacillales</taxon>
        <taxon>Streptococcaceae</taxon>
        <taxon>Streptococcus</taxon>
    </lineage>
</organism>
<sequence>MSRKYYQVSRRRKGFSWFGWLIGFAILVGVVENIDKAVLIFAALGVGYAAYRYSNRQARLKTATLEKRLEDLKATIQLADRKVKLLDHYLAKEDFTQYAILAKQLLPQLSEIKKESGHLKEHMDISIYRRVTKKANDVESDVQLQLEKIQIAANLKAESLKEQAADPIYKAPELRHYYDNIQADHHSILEKIKGADNHEELLALHEANMRRFQDILQGYLKIKETPKNYYNADERLQQALEAIQQFDLDLDETLRKLNESELKDFDVSLRMMKGSAQASEANTTN</sequence>
<evidence type="ECO:0000313" key="1">
    <source>
        <dbReference type="EMBL" id="SUN49367.1"/>
    </source>
</evidence>
<accession>A0A0G6B6A0</accession>
<protein>
    <submittedName>
        <fullName evidence="1">Membrane protein</fullName>
    </submittedName>
</protein>
<gene>
    <name evidence="1" type="ORF">NCTC12092_01859</name>
</gene>
<dbReference type="Proteomes" id="UP000254461">
    <property type="component" value="Unassembled WGS sequence"/>
</dbReference>
<dbReference type="OMA" id="NMRRFQD"/>
<proteinExistence type="predicted"/>
<dbReference type="EMBL" id="UHFF01000002">
    <property type="protein sequence ID" value="SUN49367.1"/>
    <property type="molecule type" value="Genomic_DNA"/>
</dbReference>